<evidence type="ECO:0000313" key="7">
    <source>
        <dbReference type="EMBL" id="KAG7158887.1"/>
    </source>
</evidence>
<dbReference type="PROSITE" id="PS51203">
    <property type="entry name" value="CS"/>
    <property type="match status" value="1"/>
</dbReference>
<dbReference type="InterPro" id="IPR007052">
    <property type="entry name" value="CS_dom"/>
</dbReference>
<feature type="non-terminal residue" evidence="7">
    <location>
        <position position="563"/>
    </location>
</feature>
<evidence type="ECO:0000256" key="5">
    <source>
        <dbReference type="ARBA" id="ARBA00023242"/>
    </source>
</evidence>
<evidence type="ECO:0000256" key="2">
    <source>
        <dbReference type="ARBA" id="ARBA00004496"/>
    </source>
</evidence>
<sequence>MSKTVTLKPNPKLLNANFDGYKLSSEANVTLYTQPLTEGVEKRKNSSNCYLRTRLEALHNYFFGDPFHPLCVYYFSNRGHLVKCNYSEDSRLSVGEVVWQADVSRSSEEGSEEDGAGSGQYHASVHFPSHDLAVVNNGQGSLHILETQDRTLTHSWLVSFESSTEESVIVHTCLQAGSDHKRYLHCLLLSVTTPQDLMSNPQYVIVDEKLEKSKVSAVHLIHWLTITYNGATWEISRTRTVAGKGILEYCSLDETASGLIVLCHKNYSFIEDVTVWMNIGSTTKKDLKVQVTAQELSVHVQDHHILFGHLSNPVQADLVTWILNDDKLELTLPKASEGVVWQGLFDSSDMHGEEVLDPQMVEEVNQRLAHLTSDLWNPNPDAEKPPYNPGQLEACDEASEDLLMIRLDGSTHNISNLGQLGPTQHLFNSRVDETKVPAFCLRHDVDGILWQPSGEDTFTHVATYNAFGYVKASKTMAKFTCAAPDISYVAVADVKSHIYVFFQPEAFGGELRNRKSGKRMNTVARQLVISMKTHSEILGLHTSPNVLFVLTDQTIYAYCLRSQ</sequence>
<dbReference type="InterPro" id="IPR037895">
    <property type="entry name" value="NUDCD1"/>
</dbReference>
<evidence type="ECO:0000256" key="3">
    <source>
        <dbReference type="ARBA" id="ARBA00018915"/>
    </source>
</evidence>
<dbReference type="Pfam" id="PF04969">
    <property type="entry name" value="CS"/>
    <property type="match status" value="1"/>
</dbReference>
<dbReference type="GO" id="GO:0005737">
    <property type="term" value="C:cytoplasm"/>
    <property type="evidence" value="ECO:0007669"/>
    <property type="project" value="UniProtKB-SubCell"/>
</dbReference>
<evidence type="ECO:0000256" key="4">
    <source>
        <dbReference type="ARBA" id="ARBA00022490"/>
    </source>
</evidence>
<comment type="subcellular location">
    <subcellularLocation>
        <location evidence="2">Cytoplasm</location>
    </subcellularLocation>
    <subcellularLocation>
        <location evidence="1">Nucleus</location>
    </subcellularLocation>
</comment>
<name>A0A8J5MPN4_HOMAM</name>
<dbReference type="PANTHER" id="PTHR21664:SF1">
    <property type="entry name" value="NUDC DOMAIN-CONTAINING PROTEIN 1"/>
    <property type="match status" value="1"/>
</dbReference>
<feature type="domain" description="CS" evidence="6">
    <location>
        <begin position="256"/>
        <end position="345"/>
    </location>
</feature>
<dbReference type="Gene3D" id="2.60.40.790">
    <property type="match status" value="1"/>
</dbReference>
<proteinExistence type="predicted"/>
<keyword evidence="5" id="KW-0539">Nucleus</keyword>
<reference evidence="7" key="1">
    <citation type="journal article" date="2021" name="Sci. Adv.">
        <title>The American lobster genome reveals insights on longevity, neural, and immune adaptations.</title>
        <authorList>
            <person name="Polinski J.M."/>
            <person name="Zimin A.V."/>
            <person name="Clark K.F."/>
            <person name="Kohn A.B."/>
            <person name="Sadowski N."/>
            <person name="Timp W."/>
            <person name="Ptitsyn A."/>
            <person name="Khanna P."/>
            <person name="Romanova D.Y."/>
            <person name="Williams P."/>
            <person name="Greenwood S.J."/>
            <person name="Moroz L.L."/>
            <person name="Walt D.R."/>
            <person name="Bodnar A.G."/>
        </authorList>
    </citation>
    <scope>NUCLEOTIDE SEQUENCE</scope>
    <source>
        <strain evidence="7">GMGI-L3</strain>
    </source>
</reference>
<dbReference type="CDD" id="cd06467">
    <property type="entry name" value="p23_NUDC_like"/>
    <property type="match status" value="1"/>
</dbReference>
<protein>
    <recommendedName>
        <fullName evidence="3">NudC domain-containing protein 1</fullName>
    </recommendedName>
</protein>
<dbReference type="EMBL" id="JAHLQT010034244">
    <property type="protein sequence ID" value="KAG7158887.1"/>
    <property type="molecule type" value="Genomic_DNA"/>
</dbReference>
<organism evidence="7 8">
    <name type="scientific">Homarus americanus</name>
    <name type="common">American lobster</name>
    <dbReference type="NCBI Taxonomy" id="6706"/>
    <lineage>
        <taxon>Eukaryota</taxon>
        <taxon>Metazoa</taxon>
        <taxon>Ecdysozoa</taxon>
        <taxon>Arthropoda</taxon>
        <taxon>Crustacea</taxon>
        <taxon>Multicrustacea</taxon>
        <taxon>Malacostraca</taxon>
        <taxon>Eumalacostraca</taxon>
        <taxon>Eucarida</taxon>
        <taxon>Decapoda</taxon>
        <taxon>Pleocyemata</taxon>
        <taxon>Astacidea</taxon>
        <taxon>Nephropoidea</taxon>
        <taxon>Nephropidae</taxon>
        <taxon>Homarus</taxon>
    </lineage>
</organism>
<dbReference type="SUPFAM" id="SSF49764">
    <property type="entry name" value="HSP20-like chaperones"/>
    <property type="match status" value="1"/>
</dbReference>
<comment type="caution">
    <text evidence="7">The sequence shown here is derived from an EMBL/GenBank/DDBJ whole genome shotgun (WGS) entry which is preliminary data.</text>
</comment>
<keyword evidence="8" id="KW-1185">Reference proteome</keyword>
<evidence type="ECO:0000313" key="8">
    <source>
        <dbReference type="Proteomes" id="UP000747542"/>
    </source>
</evidence>
<dbReference type="GO" id="GO:0005634">
    <property type="term" value="C:nucleus"/>
    <property type="evidence" value="ECO:0007669"/>
    <property type="project" value="UniProtKB-SubCell"/>
</dbReference>
<gene>
    <name evidence="7" type="primary">Nudcd1-L</name>
    <name evidence="7" type="ORF">Hamer_G006264</name>
</gene>
<dbReference type="Proteomes" id="UP000747542">
    <property type="component" value="Unassembled WGS sequence"/>
</dbReference>
<evidence type="ECO:0000256" key="1">
    <source>
        <dbReference type="ARBA" id="ARBA00004123"/>
    </source>
</evidence>
<accession>A0A8J5MPN4</accession>
<dbReference type="AlphaFoldDB" id="A0A8J5MPN4"/>
<dbReference type="InterPro" id="IPR008978">
    <property type="entry name" value="HSP20-like_chaperone"/>
</dbReference>
<dbReference type="PANTHER" id="PTHR21664">
    <property type="entry name" value="CHRONIC MYELOGENOUS LEUKEMIA TUMOR ANTIGEN 66"/>
    <property type="match status" value="1"/>
</dbReference>
<evidence type="ECO:0000259" key="6">
    <source>
        <dbReference type="PROSITE" id="PS51203"/>
    </source>
</evidence>
<keyword evidence="4" id="KW-0963">Cytoplasm</keyword>